<accession>A0A850RCR7</accession>
<dbReference type="Pfam" id="PF02563">
    <property type="entry name" value="Poly_export"/>
    <property type="match status" value="1"/>
</dbReference>
<keyword evidence="5" id="KW-1185">Reference proteome</keyword>
<reference evidence="4 5" key="1">
    <citation type="submission" date="2020-06" db="EMBL/GenBank/DDBJ databases">
        <title>Whole-genome sequence of Allochromatium humboldtianum DSM 21881, type strain.</title>
        <authorList>
            <person name="Kyndt J.A."/>
            <person name="Meyer T.E."/>
        </authorList>
    </citation>
    <scope>NUCLEOTIDE SEQUENCE [LARGE SCALE GENOMIC DNA]</scope>
    <source>
        <strain evidence="4 5">DSM 21881</strain>
    </source>
</reference>
<keyword evidence="1" id="KW-0732">Signal</keyword>
<dbReference type="Pfam" id="PF10531">
    <property type="entry name" value="SLBB"/>
    <property type="match status" value="1"/>
</dbReference>
<dbReference type="GO" id="GO:0015159">
    <property type="term" value="F:polysaccharide transmembrane transporter activity"/>
    <property type="evidence" value="ECO:0007669"/>
    <property type="project" value="InterPro"/>
</dbReference>
<evidence type="ECO:0000256" key="1">
    <source>
        <dbReference type="ARBA" id="ARBA00022729"/>
    </source>
</evidence>
<sequence>MSSTLRNALDSRVVKPLALVLLLFVGLSPLGLTLAETLPPAGYRLQAGDIVAVSVWQEPGLEQLVLVRPDGGISFPLAGDLPAAGLTIDELSDQLRERLKKYISDPVVTVTLQEIPGNRVYVLGRVNKPGDFPLVTRDITVIQALAMAGGLTPFADEKKIQVLRTTDGKPQSITFDYRRIRRGEGLEQNIPLRAGDVILVP</sequence>
<gene>
    <name evidence="4" type="ORF">HW932_07355</name>
</gene>
<organism evidence="4 5">
    <name type="scientific">Allochromatium humboldtianum</name>
    <dbReference type="NCBI Taxonomy" id="504901"/>
    <lineage>
        <taxon>Bacteria</taxon>
        <taxon>Pseudomonadati</taxon>
        <taxon>Pseudomonadota</taxon>
        <taxon>Gammaproteobacteria</taxon>
        <taxon>Chromatiales</taxon>
        <taxon>Chromatiaceae</taxon>
        <taxon>Allochromatium</taxon>
    </lineage>
</organism>
<evidence type="ECO:0000313" key="5">
    <source>
        <dbReference type="Proteomes" id="UP000592294"/>
    </source>
</evidence>
<evidence type="ECO:0000259" key="2">
    <source>
        <dbReference type="Pfam" id="PF02563"/>
    </source>
</evidence>
<dbReference type="InterPro" id="IPR003715">
    <property type="entry name" value="Poly_export_N"/>
</dbReference>
<evidence type="ECO:0000259" key="3">
    <source>
        <dbReference type="Pfam" id="PF10531"/>
    </source>
</evidence>
<dbReference type="Gene3D" id="3.10.560.10">
    <property type="entry name" value="Outer membrane lipoprotein wza domain like"/>
    <property type="match status" value="1"/>
</dbReference>
<comment type="caution">
    <text evidence="4">The sequence shown here is derived from an EMBL/GenBank/DDBJ whole genome shotgun (WGS) entry which is preliminary data.</text>
</comment>
<dbReference type="Proteomes" id="UP000592294">
    <property type="component" value="Unassembled WGS sequence"/>
</dbReference>
<proteinExistence type="predicted"/>
<name>A0A850RCR7_9GAMM</name>
<feature type="domain" description="Soluble ligand binding" evidence="3">
    <location>
        <begin position="119"/>
        <end position="173"/>
    </location>
</feature>
<dbReference type="EMBL" id="JABZEO010000004">
    <property type="protein sequence ID" value="NVZ09077.1"/>
    <property type="molecule type" value="Genomic_DNA"/>
</dbReference>
<dbReference type="InterPro" id="IPR049712">
    <property type="entry name" value="Poly_export"/>
</dbReference>
<dbReference type="InterPro" id="IPR019554">
    <property type="entry name" value="Soluble_ligand-bd"/>
</dbReference>
<evidence type="ECO:0000313" key="4">
    <source>
        <dbReference type="EMBL" id="NVZ09077.1"/>
    </source>
</evidence>
<feature type="domain" description="Polysaccharide export protein N-terminal" evidence="2">
    <location>
        <begin position="40"/>
        <end position="112"/>
    </location>
</feature>
<protein>
    <submittedName>
        <fullName evidence="4">Polysaccharide biosynthesis/export family protein</fullName>
    </submittedName>
</protein>
<dbReference type="PANTHER" id="PTHR33619">
    <property type="entry name" value="POLYSACCHARIDE EXPORT PROTEIN GFCE-RELATED"/>
    <property type="match status" value="1"/>
</dbReference>
<dbReference type="RefSeq" id="WP_176975848.1">
    <property type="nucleotide sequence ID" value="NZ_JABZEO010000004.1"/>
</dbReference>
<dbReference type="PANTHER" id="PTHR33619:SF3">
    <property type="entry name" value="POLYSACCHARIDE EXPORT PROTEIN GFCE-RELATED"/>
    <property type="match status" value="1"/>
</dbReference>
<dbReference type="AlphaFoldDB" id="A0A850RCR7"/>